<dbReference type="GO" id="GO:0051321">
    <property type="term" value="P:meiotic cell cycle"/>
    <property type="evidence" value="ECO:0007669"/>
    <property type="project" value="TreeGrafter"/>
</dbReference>
<dbReference type="GO" id="GO:0000795">
    <property type="term" value="C:synaptonemal complex"/>
    <property type="evidence" value="ECO:0007669"/>
    <property type="project" value="TreeGrafter"/>
</dbReference>
<dbReference type="EMBL" id="JADWDJ010000010">
    <property type="protein sequence ID" value="KAG5274600.1"/>
    <property type="molecule type" value="Genomic_DNA"/>
</dbReference>
<name>A0AAV6GIG7_9TELE</name>
<protein>
    <recommendedName>
        <fullName evidence="4">XLR/SYCP3/FAM9 domain-containing protein</fullName>
    </recommendedName>
</protein>
<accession>A0AAV6GIG7</accession>
<evidence type="ECO:0000313" key="6">
    <source>
        <dbReference type="Proteomes" id="UP000823561"/>
    </source>
</evidence>
<dbReference type="PANTHER" id="PTHR19368:SF15">
    <property type="entry name" value="XLR_SYCP3_FAM9 DOMAIN-CONTAINING PROTEIN"/>
    <property type="match status" value="1"/>
</dbReference>
<comment type="caution">
    <text evidence="5">The sequence shown here is derived from an EMBL/GenBank/DDBJ whole genome shotgun (WGS) entry which is preliminary data.</text>
</comment>
<reference evidence="5" key="1">
    <citation type="submission" date="2020-10" db="EMBL/GenBank/DDBJ databases">
        <title>Chromosome-scale genome assembly of the Allis shad, Alosa alosa.</title>
        <authorList>
            <person name="Margot Z."/>
            <person name="Christophe K."/>
            <person name="Cabau C."/>
            <person name="Louis A."/>
            <person name="Berthelot C."/>
            <person name="Parey E."/>
            <person name="Roest Crollius H."/>
            <person name="Montfort J."/>
            <person name="Robinson-Rechavi M."/>
            <person name="Bucao C."/>
            <person name="Bouchez O."/>
            <person name="Gislard M."/>
            <person name="Lluch J."/>
            <person name="Milhes M."/>
            <person name="Lampietro C."/>
            <person name="Lopez Roques C."/>
            <person name="Donnadieu C."/>
            <person name="Braasch I."/>
            <person name="Desvignes T."/>
            <person name="Postlethwait J."/>
            <person name="Bobe J."/>
            <person name="Guiguen Y."/>
        </authorList>
    </citation>
    <scope>NUCLEOTIDE SEQUENCE</scope>
    <source>
        <strain evidence="5">M-15738</strain>
        <tissue evidence="5">Blood</tissue>
    </source>
</reference>
<gene>
    <name evidence="5" type="ORF">AALO_G00138070</name>
</gene>
<evidence type="ECO:0000256" key="1">
    <source>
        <dbReference type="ARBA" id="ARBA00010283"/>
    </source>
</evidence>
<feature type="coiled-coil region" evidence="2">
    <location>
        <begin position="138"/>
        <end position="187"/>
    </location>
</feature>
<evidence type="ECO:0000313" key="5">
    <source>
        <dbReference type="EMBL" id="KAG5274600.1"/>
    </source>
</evidence>
<dbReference type="GO" id="GO:0007286">
    <property type="term" value="P:spermatid development"/>
    <property type="evidence" value="ECO:0007669"/>
    <property type="project" value="TreeGrafter"/>
</dbReference>
<comment type="similarity">
    <text evidence="1">Belongs to the XLR/SYCP3 family.</text>
</comment>
<evidence type="ECO:0000256" key="3">
    <source>
        <dbReference type="SAM" id="MobiDB-lite"/>
    </source>
</evidence>
<organism evidence="5 6">
    <name type="scientific">Alosa alosa</name>
    <name type="common">allis shad</name>
    <dbReference type="NCBI Taxonomy" id="278164"/>
    <lineage>
        <taxon>Eukaryota</taxon>
        <taxon>Metazoa</taxon>
        <taxon>Chordata</taxon>
        <taxon>Craniata</taxon>
        <taxon>Vertebrata</taxon>
        <taxon>Euteleostomi</taxon>
        <taxon>Actinopterygii</taxon>
        <taxon>Neopterygii</taxon>
        <taxon>Teleostei</taxon>
        <taxon>Clupei</taxon>
        <taxon>Clupeiformes</taxon>
        <taxon>Clupeoidei</taxon>
        <taxon>Clupeidae</taxon>
        <taxon>Alosa</taxon>
    </lineage>
</organism>
<feature type="region of interest" description="Disordered" evidence="3">
    <location>
        <begin position="1"/>
        <end position="29"/>
    </location>
</feature>
<dbReference type="InterPro" id="IPR051443">
    <property type="entry name" value="XLR/SYCP3"/>
</dbReference>
<evidence type="ECO:0000256" key="2">
    <source>
        <dbReference type="SAM" id="Coils"/>
    </source>
</evidence>
<feature type="domain" description="XLR/SYCP3/FAM9" evidence="4">
    <location>
        <begin position="50"/>
        <end position="179"/>
    </location>
</feature>
<feature type="compositionally biased region" description="Polar residues" evidence="3">
    <location>
        <begin position="14"/>
        <end position="26"/>
    </location>
</feature>
<dbReference type="PANTHER" id="PTHR19368">
    <property type="entry name" value="XLR/SCP3/FAM9"/>
    <property type="match status" value="1"/>
</dbReference>
<dbReference type="Proteomes" id="UP000823561">
    <property type="component" value="Chromosome 10"/>
</dbReference>
<evidence type="ECO:0000259" key="4">
    <source>
        <dbReference type="Pfam" id="PF04803"/>
    </source>
</evidence>
<dbReference type="InterPro" id="IPR006888">
    <property type="entry name" value="XLR/SYCP3/FAM9_dom"/>
</dbReference>
<dbReference type="Pfam" id="PF04803">
    <property type="entry name" value="Cor1"/>
    <property type="match status" value="1"/>
</dbReference>
<dbReference type="AlphaFoldDB" id="A0AAV6GIG7"/>
<sequence length="202" mass="23742">MASKRSHLEENDDTTAVSKRNRQLMSNEDVLPGENFRTMIDQFGANVNQAFLAKKKQLHTFTSSSIKTSNQKMVQLWQNQQRDRGQLTQDYTCQFNAVFQQWKTDVQKSKEMDEKLVNMFQHQQKMFQHMRAAQGQRLKTLKQLMDQYIQSLQEVEKTHNEEQGALLADLRQEMSAYQKNMLIVTQQQEMASVRKSLQSMLM</sequence>
<proteinExistence type="inferred from homology"/>
<keyword evidence="2" id="KW-0175">Coiled coil</keyword>
<keyword evidence="6" id="KW-1185">Reference proteome</keyword>